<reference evidence="2 6" key="2">
    <citation type="submission" date="2019-07" db="EMBL/GenBank/DDBJ databases">
        <title>Whole genome shotgun sequence of Staphylococcus kloosii NBRC 109624.</title>
        <authorList>
            <person name="Hosoyama A."/>
            <person name="Uohara A."/>
            <person name="Ohji S."/>
            <person name="Ichikawa N."/>
        </authorList>
    </citation>
    <scope>NUCLEOTIDE SEQUENCE [LARGE SCALE GENOMIC DNA]</scope>
    <source>
        <strain evidence="2 6">NBRC 109624</strain>
    </source>
</reference>
<evidence type="ECO:0000313" key="4">
    <source>
        <dbReference type="EMBL" id="KYH12976.1"/>
    </source>
</evidence>
<dbReference type="GO" id="GO:0046872">
    <property type="term" value="F:metal ion binding"/>
    <property type="evidence" value="ECO:0007669"/>
    <property type="project" value="InterPro"/>
</dbReference>
<reference evidence="3" key="4">
    <citation type="submission" date="2021-09" db="EMBL/GenBank/DDBJ databases">
        <authorList>
            <person name="Gilroy R."/>
        </authorList>
    </citation>
    <scope>NUCLEOTIDE SEQUENCE</scope>
    <source>
        <strain evidence="3">CHK149-3286</strain>
    </source>
</reference>
<evidence type="ECO:0000259" key="1">
    <source>
        <dbReference type="PROSITE" id="PS50846"/>
    </source>
</evidence>
<gene>
    <name evidence="4" type="ORF">A0131_11645</name>
    <name evidence="3" type="ORF">K8V85_04085</name>
    <name evidence="2" type="ORF">SKL01_15090</name>
</gene>
<dbReference type="EMBL" id="LUGM01000005">
    <property type="protein sequence ID" value="KYH12976.1"/>
    <property type="molecule type" value="Genomic_DNA"/>
</dbReference>
<dbReference type="EMBL" id="BKAQ01000012">
    <property type="protein sequence ID" value="GEP82331.1"/>
    <property type="molecule type" value="Genomic_DNA"/>
</dbReference>
<dbReference type="GeneID" id="69904794"/>
<dbReference type="OrthoDB" id="2410348at2"/>
<dbReference type="Gene3D" id="3.30.70.100">
    <property type="match status" value="1"/>
</dbReference>
<dbReference type="PROSITE" id="PS50846">
    <property type="entry name" value="HMA_2"/>
    <property type="match status" value="1"/>
</dbReference>
<sequence length="68" mass="7587">METKVIFVAGLNTAKQAEALTKDLLNIIGVHQVHVDSHNSSIQVTFTTPANLNNIEKEIYDRGYTIIF</sequence>
<evidence type="ECO:0000313" key="3">
    <source>
        <dbReference type="EMBL" id="HJF67472.1"/>
    </source>
</evidence>
<evidence type="ECO:0000313" key="6">
    <source>
        <dbReference type="Proteomes" id="UP000321040"/>
    </source>
</evidence>
<evidence type="ECO:0000313" key="2">
    <source>
        <dbReference type="EMBL" id="GEP82331.1"/>
    </source>
</evidence>
<keyword evidence="6" id="KW-1185">Reference proteome</keyword>
<comment type="caution">
    <text evidence="4">The sequence shown here is derived from an EMBL/GenBank/DDBJ whole genome shotgun (WGS) entry which is preliminary data.</text>
</comment>
<dbReference type="Proteomes" id="UP000321040">
    <property type="component" value="Unassembled WGS sequence"/>
</dbReference>
<dbReference type="SUPFAM" id="SSF55008">
    <property type="entry name" value="HMA, heavy metal-associated domain"/>
    <property type="match status" value="1"/>
</dbReference>
<feature type="domain" description="HMA" evidence="1">
    <location>
        <begin position="2"/>
        <end position="67"/>
    </location>
</feature>
<dbReference type="EMBL" id="DYVT01000044">
    <property type="protein sequence ID" value="HJF67472.1"/>
    <property type="molecule type" value="Genomic_DNA"/>
</dbReference>
<name>A0A151A0S0_9STAP</name>
<protein>
    <submittedName>
        <fullName evidence="3">Heavy-metal-associated domain-containing protein</fullName>
    </submittedName>
</protein>
<accession>A0A2T4RF56</accession>
<dbReference type="AlphaFoldDB" id="A0A151A0S0"/>
<dbReference type="RefSeq" id="WP_061855677.1">
    <property type="nucleotide sequence ID" value="NZ_BKAQ01000012.1"/>
</dbReference>
<dbReference type="InterPro" id="IPR036163">
    <property type="entry name" value="HMA_dom_sf"/>
</dbReference>
<evidence type="ECO:0000313" key="5">
    <source>
        <dbReference type="Proteomes" id="UP000075418"/>
    </source>
</evidence>
<organism evidence="4 5">
    <name type="scientific">Staphylococcus kloosii</name>
    <dbReference type="NCBI Taxonomy" id="29384"/>
    <lineage>
        <taxon>Bacteria</taxon>
        <taxon>Bacillati</taxon>
        <taxon>Bacillota</taxon>
        <taxon>Bacilli</taxon>
        <taxon>Bacillales</taxon>
        <taxon>Staphylococcaceae</taxon>
        <taxon>Staphylococcus</taxon>
    </lineage>
</organism>
<reference evidence="4 5" key="1">
    <citation type="submission" date="2016-02" db="EMBL/GenBank/DDBJ databases">
        <title>Draft genome sequence of hydrocarbon degrading Staphylococcus saprophyticus Strain CNV2, isolated from crude-oil contaminated soil from Noonmati Oil Refinery, Guwahati, Assam, India.</title>
        <authorList>
            <person name="Mukherjee A."/>
            <person name="Chettri B."/>
            <person name="Langpoklakpam J."/>
            <person name="Singh A.K."/>
            <person name="Chattopadhyay D.J."/>
        </authorList>
    </citation>
    <scope>NUCLEOTIDE SEQUENCE [LARGE SCALE GENOMIC DNA]</scope>
    <source>
        <strain evidence="4 5">CNV2</strain>
    </source>
</reference>
<accession>A0A151A0S0</accession>
<dbReference type="InterPro" id="IPR006121">
    <property type="entry name" value="HMA_dom"/>
</dbReference>
<dbReference type="NCBIfam" id="NF047536">
    <property type="entry name" value="Cu_chaper_CsoZ"/>
    <property type="match status" value="1"/>
</dbReference>
<dbReference type="Proteomes" id="UP000706163">
    <property type="component" value="Unassembled WGS sequence"/>
</dbReference>
<dbReference type="KEGG" id="skl:C7J89_05540"/>
<reference evidence="3" key="3">
    <citation type="journal article" date="2021" name="PeerJ">
        <title>Extensive microbial diversity within the chicken gut microbiome revealed by metagenomics and culture.</title>
        <authorList>
            <person name="Gilroy R."/>
            <person name="Ravi A."/>
            <person name="Getino M."/>
            <person name="Pursley I."/>
            <person name="Horton D.L."/>
            <person name="Alikhan N.F."/>
            <person name="Baker D."/>
            <person name="Gharbi K."/>
            <person name="Hall N."/>
            <person name="Watson M."/>
            <person name="Adriaenssens E.M."/>
            <person name="Foster-Nyarko E."/>
            <person name="Jarju S."/>
            <person name="Secka A."/>
            <person name="Antonio M."/>
            <person name="Oren A."/>
            <person name="Chaudhuri R.R."/>
            <person name="La Ragione R."/>
            <person name="Hildebrand F."/>
            <person name="Pallen M.J."/>
        </authorList>
    </citation>
    <scope>NUCLEOTIDE SEQUENCE</scope>
    <source>
        <strain evidence="3">CHK149-3286</strain>
    </source>
</reference>
<dbReference type="Proteomes" id="UP000075418">
    <property type="component" value="Unassembled WGS sequence"/>
</dbReference>
<proteinExistence type="predicted"/>